<dbReference type="EMBL" id="DF830084">
    <property type="protein sequence ID" value="GAK67223.1"/>
    <property type="molecule type" value="Genomic_DNA"/>
</dbReference>
<accession>A0A081CKM7</accession>
<keyword evidence="2" id="KW-1185">Reference proteome</keyword>
<dbReference type="RefSeq" id="XP_014654510.1">
    <property type="nucleotide sequence ID" value="XM_014799024.1"/>
</dbReference>
<dbReference type="HOGENOM" id="CLU_2183616_0_0_1"/>
<organism evidence="1 2">
    <name type="scientific">Pseudozyma antarctica</name>
    <name type="common">Yeast</name>
    <name type="synonym">Candida antarctica</name>
    <dbReference type="NCBI Taxonomy" id="84753"/>
    <lineage>
        <taxon>Eukaryota</taxon>
        <taxon>Fungi</taxon>
        <taxon>Dikarya</taxon>
        <taxon>Basidiomycota</taxon>
        <taxon>Ustilaginomycotina</taxon>
        <taxon>Ustilaginomycetes</taxon>
        <taxon>Ustilaginales</taxon>
        <taxon>Ustilaginaceae</taxon>
        <taxon>Moesziomyces</taxon>
    </lineage>
</organism>
<evidence type="ECO:0000313" key="2">
    <source>
        <dbReference type="Proteomes" id="UP000053758"/>
    </source>
</evidence>
<gene>
    <name evidence="1" type="ORF">PAN0_017d5449</name>
</gene>
<proteinExistence type="predicted"/>
<dbReference type="AlphaFoldDB" id="A0A081CKM7"/>
<name>A0A081CKM7_PSEA2</name>
<reference evidence="2" key="1">
    <citation type="journal article" date="2014" name="Genome Announc.">
        <title>Draft Genome Sequence of the Yeast Pseudozyma antarctica Type Strain JCM10317, a Producer of the Glycolipid Biosurfactants, Mannosylerythritol Lipids.</title>
        <authorList>
            <person name="Saika A."/>
            <person name="Koike H."/>
            <person name="Hori T."/>
            <person name="Fukuoka T."/>
            <person name="Sato S."/>
            <person name="Habe H."/>
            <person name="Kitamoto D."/>
            <person name="Morita T."/>
        </authorList>
    </citation>
    <scope>NUCLEOTIDE SEQUENCE [LARGE SCALE GENOMIC DNA]</scope>
    <source>
        <strain evidence="2">JCM 10317</strain>
    </source>
</reference>
<dbReference type="GeneID" id="26306329"/>
<dbReference type="Proteomes" id="UP000053758">
    <property type="component" value="Unassembled WGS sequence"/>
</dbReference>
<sequence>MRETERPDQTRPYCLPAEPQRGTATGHLTPLAFRWDQREEPPSHCRIHQGIPTDSSFKTVEAETNASVYRASSNAARTAEAAAASSSQHDQQQLSSSSSSTSPTHGGCS</sequence>
<protein>
    <submittedName>
        <fullName evidence="1">Uncharacterized protein</fullName>
    </submittedName>
</protein>
<evidence type="ECO:0000313" key="1">
    <source>
        <dbReference type="EMBL" id="GAK67223.1"/>
    </source>
</evidence>